<evidence type="ECO:0000256" key="2">
    <source>
        <dbReference type="SAM" id="SignalP"/>
    </source>
</evidence>
<dbReference type="InterPro" id="IPR008979">
    <property type="entry name" value="Galactose-bd-like_sf"/>
</dbReference>
<evidence type="ECO:0000313" key="4">
    <source>
        <dbReference type="Proteomes" id="UP000507470"/>
    </source>
</evidence>
<dbReference type="OrthoDB" id="10252017at2759"/>
<accession>A0A6J8E9M7</accession>
<dbReference type="Proteomes" id="UP000507470">
    <property type="component" value="Unassembled WGS sequence"/>
</dbReference>
<evidence type="ECO:0000256" key="1">
    <source>
        <dbReference type="ARBA" id="ARBA00022536"/>
    </source>
</evidence>
<evidence type="ECO:0000313" key="3">
    <source>
        <dbReference type="EMBL" id="CAC5417489.1"/>
    </source>
</evidence>
<name>A0A6J8E9M7_MYTCO</name>
<dbReference type="SUPFAM" id="SSF49785">
    <property type="entry name" value="Galactose-binding domain-like"/>
    <property type="match status" value="1"/>
</dbReference>
<feature type="chain" id="PRO_5026666878" evidence="2">
    <location>
        <begin position="18"/>
        <end position="385"/>
    </location>
</feature>
<dbReference type="PANTHER" id="PTHR24043">
    <property type="entry name" value="SCAVENGER RECEPTOR CLASS F"/>
    <property type="match status" value="1"/>
</dbReference>
<dbReference type="EMBL" id="CACVKT020008742">
    <property type="protein sequence ID" value="CAC5417489.1"/>
    <property type="molecule type" value="Genomic_DNA"/>
</dbReference>
<keyword evidence="4" id="KW-1185">Reference proteome</keyword>
<dbReference type="Gene3D" id="2.170.300.10">
    <property type="entry name" value="Tie2 ligand-binding domain superfamily"/>
    <property type="match status" value="1"/>
</dbReference>
<dbReference type="Gene3D" id="2.60.120.260">
    <property type="entry name" value="Galactose-binding domain-like"/>
    <property type="match status" value="1"/>
</dbReference>
<dbReference type="InterPro" id="IPR042635">
    <property type="entry name" value="MEGF10/SREC1/2-like"/>
</dbReference>
<proteinExistence type="predicted"/>
<gene>
    <name evidence="3" type="ORF">MCOR_49985</name>
</gene>
<sequence>MLLLLLFHTTVLLRVLAQRNLTQFGTTRQSSSFTNGLGKPEYAIYPPISNSFYLSTCSYTYLTDFTASAWWMFQFSFGPVYITNITIYYREGFASRMDGFKLYVTNTSTIPPDGYLCYEDTDPGLPNITQTIPCNQLGQYVIYYDNTGSVEGKVVYGPMVELCYIAINDNMAFDSLVAQTPSGSQPANLANDGDKRSCSKTKGFPLIFQVDIKRESIVQGLYITFGEKKEGTHTLYASNTNNAWKSGIILYQGNTLPSEINFNAVFRYLTYVPPVKGTFSELEICEIGIIGCPPSYYGLLCNQSCPGNCDGPCNLKTGNCIFGCLNGWTGDKCEQECPNCHFGRNCSQVCEKCISRRCYPVNGLCHITTACSPGYLYGEYCNKRT</sequence>
<reference evidence="3 4" key="1">
    <citation type="submission" date="2020-06" db="EMBL/GenBank/DDBJ databases">
        <authorList>
            <person name="Li R."/>
            <person name="Bekaert M."/>
        </authorList>
    </citation>
    <scope>NUCLEOTIDE SEQUENCE [LARGE SCALE GENOMIC DNA]</scope>
    <source>
        <strain evidence="4">wild</strain>
    </source>
</reference>
<keyword evidence="1" id="KW-0245">EGF-like domain</keyword>
<dbReference type="PANTHER" id="PTHR24043:SF8">
    <property type="entry name" value="EGF-LIKE DOMAIN-CONTAINING PROTEIN"/>
    <property type="match status" value="1"/>
</dbReference>
<dbReference type="GO" id="GO:0005044">
    <property type="term" value="F:scavenger receptor activity"/>
    <property type="evidence" value="ECO:0007669"/>
    <property type="project" value="InterPro"/>
</dbReference>
<keyword evidence="2" id="KW-0732">Signal</keyword>
<organism evidence="3 4">
    <name type="scientific">Mytilus coruscus</name>
    <name type="common">Sea mussel</name>
    <dbReference type="NCBI Taxonomy" id="42192"/>
    <lineage>
        <taxon>Eukaryota</taxon>
        <taxon>Metazoa</taxon>
        <taxon>Spiralia</taxon>
        <taxon>Lophotrochozoa</taxon>
        <taxon>Mollusca</taxon>
        <taxon>Bivalvia</taxon>
        <taxon>Autobranchia</taxon>
        <taxon>Pteriomorphia</taxon>
        <taxon>Mytilida</taxon>
        <taxon>Mytiloidea</taxon>
        <taxon>Mytilidae</taxon>
        <taxon>Mytilinae</taxon>
        <taxon>Mytilus</taxon>
    </lineage>
</organism>
<feature type="signal peptide" evidence="2">
    <location>
        <begin position="1"/>
        <end position="17"/>
    </location>
</feature>
<protein>
    <submittedName>
        <fullName evidence="3">MEGF10_11</fullName>
    </submittedName>
</protein>
<dbReference type="AlphaFoldDB" id="A0A6J8E9M7"/>